<organism evidence="2 3">
    <name type="scientific">Streptomyces meridianus</name>
    <dbReference type="NCBI Taxonomy" id="2938945"/>
    <lineage>
        <taxon>Bacteria</taxon>
        <taxon>Bacillati</taxon>
        <taxon>Actinomycetota</taxon>
        <taxon>Actinomycetes</taxon>
        <taxon>Kitasatosporales</taxon>
        <taxon>Streptomycetaceae</taxon>
        <taxon>Streptomyces</taxon>
    </lineage>
</organism>
<proteinExistence type="predicted"/>
<reference evidence="2" key="1">
    <citation type="journal article" date="2023" name="Int. J. Syst. Evol. Microbiol.">
        <title>Streptomyces meridianus sp. nov. isolated from brackish water of the Tagus estuary in Alcochete, Portugal.</title>
        <authorList>
            <person name="Santos J.D.N."/>
            <person name="Klimek D."/>
            <person name="Calusinska M."/>
            <person name="Lobo Da Cunha A."/>
            <person name="Catita J."/>
            <person name="Goncalves H."/>
            <person name="Gonzalez I."/>
            <person name="Reyes F."/>
            <person name="Lage O.M."/>
        </authorList>
    </citation>
    <scope>NUCLEOTIDE SEQUENCE</scope>
    <source>
        <strain evidence="2">MTZ3.1</strain>
    </source>
</reference>
<name>A0ABT0X7U7_9ACTN</name>
<sequence>MTATRDGSPRGVAAARAPGRYGVSADADAAADRRLKAVGAVLGTLLVAFVAWSGFSYVSGQDVSGEMIKFKVVSDRAVDVHLEVRKEPGVHGVCTVRALDVAKGEVGRKDVRFTDTDGRVDRVTTVRTTKRATAAELIGCTPAGDR</sequence>
<keyword evidence="3" id="KW-1185">Reference proteome</keyword>
<dbReference type="InterPro" id="IPR025443">
    <property type="entry name" value="DUF4307"/>
</dbReference>
<evidence type="ECO:0000256" key="1">
    <source>
        <dbReference type="SAM" id="Phobius"/>
    </source>
</evidence>
<keyword evidence="1" id="KW-0472">Membrane</keyword>
<comment type="caution">
    <text evidence="2">The sequence shown here is derived from an EMBL/GenBank/DDBJ whole genome shotgun (WGS) entry which is preliminary data.</text>
</comment>
<dbReference type="Proteomes" id="UP001167160">
    <property type="component" value="Unassembled WGS sequence"/>
</dbReference>
<dbReference type="RefSeq" id="WP_251413278.1">
    <property type="nucleotide sequence ID" value="NZ_JAMQGM010000023.1"/>
</dbReference>
<keyword evidence="1" id="KW-0812">Transmembrane</keyword>
<accession>A0ABT0X7U7</accession>
<dbReference type="EMBL" id="JAMQGM010000023">
    <property type="protein sequence ID" value="MCM2577849.1"/>
    <property type="molecule type" value="Genomic_DNA"/>
</dbReference>
<dbReference type="Pfam" id="PF14155">
    <property type="entry name" value="DUF4307"/>
    <property type="match status" value="1"/>
</dbReference>
<evidence type="ECO:0000313" key="2">
    <source>
        <dbReference type="EMBL" id="MCM2577849.1"/>
    </source>
</evidence>
<evidence type="ECO:0000313" key="3">
    <source>
        <dbReference type="Proteomes" id="UP001167160"/>
    </source>
</evidence>
<protein>
    <submittedName>
        <fullName evidence="2">DUF4307 domain-containing protein</fullName>
    </submittedName>
</protein>
<keyword evidence="1" id="KW-1133">Transmembrane helix</keyword>
<feature type="transmembrane region" description="Helical" evidence="1">
    <location>
        <begin position="37"/>
        <end position="58"/>
    </location>
</feature>
<gene>
    <name evidence="2" type="ORF">M1E25_10865</name>
</gene>